<protein>
    <submittedName>
        <fullName evidence="1">Uncharacterized protein</fullName>
    </submittedName>
</protein>
<sequence length="63" mass="7601">MLHIDFVSMDIFLNKINILEQQKGYKIYEQVTLKRDVVYSFALYTSKFCEMNKLYDTLKLTVR</sequence>
<dbReference type="AlphaFoldDB" id="M7X0Q5"/>
<gene>
    <name evidence="1" type="ORF">KM1_160960</name>
</gene>
<organism evidence="1 2">
    <name type="scientific">Entamoeba histolytica HM-3:IMSS</name>
    <dbReference type="NCBI Taxonomy" id="885315"/>
    <lineage>
        <taxon>Eukaryota</taxon>
        <taxon>Amoebozoa</taxon>
        <taxon>Evosea</taxon>
        <taxon>Archamoebae</taxon>
        <taxon>Mastigamoebida</taxon>
        <taxon>Entamoebidae</taxon>
        <taxon>Entamoeba</taxon>
    </lineage>
</organism>
<dbReference type="VEuPathDB" id="AmoebaDB:KM1_160960"/>
<reference evidence="1 2" key="1">
    <citation type="submission" date="2013-01" db="EMBL/GenBank/DDBJ databases">
        <authorList>
            <person name="Inman J."/>
            <person name="Zafar N."/>
            <person name="Lorenzi H."/>
            <person name="Caler E."/>
        </authorList>
    </citation>
    <scope>NUCLEOTIDE SEQUENCE [LARGE SCALE GENOMIC DNA]</scope>
    <source>
        <strain evidence="1 2">HM-3:IMSS</strain>
    </source>
</reference>
<evidence type="ECO:0000313" key="2">
    <source>
        <dbReference type="Proteomes" id="UP000030780"/>
    </source>
</evidence>
<dbReference type="EMBL" id="KB638169">
    <property type="protein sequence ID" value="EMS13568.1"/>
    <property type="molecule type" value="Genomic_DNA"/>
</dbReference>
<name>M7X0Q5_ENTHI</name>
<dbReference type="Proteomes" id="UP000030780">
    <property type="component" value="Unassembled WGS sequence"/>
</dbReference>
<accession>M7X0Q5</accession>
<proteinExistence type="predicted"/>
<evidence type="ECO:0000313" key="1">
    <source>
        <dbReference type="EMBL" id="EMS13568.1"/>
    </source>
</evidence>